<keyword evidence="2" id="KW-1185">Reference proteome</keyword>
<proteinExistence type="predicted"/>
<evidence type="ECO:0008006" key="3">
    <source>
        <dbReference type="Google" id="ProtNLM"/>
    </source>
</evidence>
<organism evidence="1 2">
    <name type="scientific">Aquipuribacter hungaricus</name>
    <dbReference type="NCBI Taxonomy" id="545624"/>
    <lineage>
        <taxon>Bacteria</taxon>
        <taxon>Bacillati</taxon>
        <taxon>Actinomycetota</taxon>
        <taxon>Actinomycetes</taxon>
        <taxon>Micrococcales</taxon>
        <taxon>Intrasporangiaceae</taxon>
        <taxon>Aquipuribacter</taxon>
    </lineage>
</organism>
<dbReference type="RefSeq" id="WP_340288217.1">
    <property type="nucleotide sequence ID" value="NZ_JBBEOI010000001.1"/>
</dbReference>
<protein>
    <recommendedName>
        <fullName evidence="3">Colicin import membrane protein</fullName>
    </recommendedName>
</protein>
<name>A0ABV7WIY6_9MICO</name>
<comment type="caution">
    <text evidence="1">The sequence shown here is derived from an EMBL/GenBank/DDBJ whole genome shotgun (WGS) entry which is preliminary data.</text>
</comment>
<accession>A0ABV7WIY6</accession>
<sequence length="245" mass="26290">MVEQSDGMDDVLDGTLRVALTAAGRLAEIAAREQEQSARAARGVSENEARQLQARLDAERSAARAQLAPVRQDDWWDKARTSDIARAWQTAATWQQVDPEAAAAVTVIRQQVQKRFDVDIDTITAADPRSVQTLLDEHGPAAPRRGQEAAQQAEAAILLATDDRSRAASTAAQPAAAVDGWDSLQRRVDLGHRVAQQADPEVAEARVVADTHQATPPAAATALTATRGGHVVQRPAPAAEVRLER</sequence>
<evidence type="ECO:0000313" key="2">
    <source>
        <dbReference type="Proteomes" id="UP001595685"/>
    </source>
</evidence>
<dbReference type="Proteomes" id="UP001595685">
    <property type="component" value="Unassembled WGS sequence"/>
</dbReference>
<dbReference type="EMBL" id="JBHRWW010000006">
    <property type="protein sequence ID" value="MFC3688917.1"/>
    <property type="molecule type" value="Genomic_DNA"/>
</dbReference>
<reference evidence="2" key="1">
    <citation type="journal article" date="2019" name="Int. J. Syst. Evol. Microbiol.">
        <title>The Global Catalogue of Microorganisms (GCM) 10K type strain sequencing project: providing services to taxonomists for standard genome sequencing and annotation.</title>
        <authorList>
            <consortium name="The Broad Institute Genomics Platform"/>
            <consortium name="The Broad Institute Genome Sequencing Center for Infectious Disease"/>
            <person name="Wu L."/>
            <person name="Ma J."/>
        </authorList>
    </citation>
    <scope>NUCLEOTIDE SEQUENCE [LARGE SCALE GENOMIC DNA]</scope>
    <source>
        <strain evidence="2">NCAIM B.02333</strain>
    </source>
</reference>
<evidence type="ECO:0000313" key="1">
    <source>
        <dbReference type="EMBL" id="MFC3688917.1"/>
    </source>
</evidence>
<gene>
    <name evidence="1" type="ORF">ACFOLH_11245</name>
</gene>